<organism evidence="2 3">
    <name type="scientific">Sphingobacterium suaedae</name>
    <dbReference type="NCBI Taxonomy" id="1686402"/>
    <lineage>
        <taxon>Bacteria</taxon>
        <taxon>Pseudomonadati</taxon>
        <taxon>Bacteroidota</taxon>
        <taxon>Sphingobacteriia</taxon>
        <taxon>Sphingobacteriales</taxon>
        <taxon>Sphingobacteriaceae</taxon>
        <taxon>Sphingobacterium</taxon>
    </lineage>
</organism>
<dbReference type="Proteomes" id="UP001597545">
    <property type="component" value="Unassembled WGS sequence"/>
</dbReference>
<name>A0ABW5KNW5_9SPHI</name>
<dbReference type="EMBL" id="JBHULR010000021">
    <property type="protein sequence ID" value="MFD2549993.1"/>
    <property type="molecule type" value="Genomic_DNA"/>
</dbReference>
<reference evidence="3" key="1">
    <citation type="journal article" date="2019" name="Int. J. Syst. Evol. Microbiol.">
        <title>The Global Catalogue of Microorganisms (GCM) 10K type strain sequencing project: providing services to taxonomists for standard genome sequencing and annotation.</title>
        <authorList>
            <consortium name="The Broad Institute Genomics Platform"/>
            <consortium name="The Broad Institute Genome Sequencing Center for Infectious Disease"/>
            <person name="Wu L."/>
            <person name="Ma J."/>
        </authorList>
    </citation>
    <scope>NUCLEOTIDE SEQUENCE [LARGE SCALE GENOMIC DNA]</scope>
    <source>
        <strain evidence="3">KCTC 42662</strain>
    </source>
</reference>
<comment type="caution">
    <text evidence="2">The sequence shown here is derived from an EMBL/GenBank/DDBJ whole genome shotgun (WGS) entry which is preliminary data.</text>
</comment>
<accession>A0ABW5KNW5</accession>
<dbReference type="Pfam" id="PF04012">
    <property type="entry name" value="PspA_IM30"/>
    <property type="match status" value="1"/>
</dbReference>
<sequence length="231" mass="25944">MMNIFKRLLKIGQAEIHALVDKMEDPITLTEEGIRDMKTQLADAMEAYAKVRATAIRFENRAAAKADGGARWTEKARAALQKVQEGALDPVKAEKLATEALLLKKRDLDDAHELRLEGVHHASKADEIHTQIEILKFNISKWEKELTTLKAKQKVNQAALFANQHMAHIDTNSTLDMLQRMKTKVAEDGALAEAYAEIAQEQTNAPQQERIAQQQAVQQELQALKQQMGLE</sequence>
<gene>
    <name evidence="2" type="ORF">ACFSR5_20270</name>
</gene>
<dbReference type="InterPro" id="IPR007157">
    <property type="entry name" value="PspA_VIPP1"/>
</dbReference>
<dbReference type="RefSeq" id="WP_380906401.1">
    <property type="nucleotide sequence ID" value="NZ_JBHUEG010000018.1"/>
</dbReference>
<protein>
    <submittedName>
        <fullName evidence="2">PspA/IM30 family protein</fullName>
    </submittedName>
</protein>
<evidence type="ECO:0000313" key="3">
    <source>
        <dbReference type="Proteomes" id="UP001597545"/>
    </source>
</evidence>
<evidence type="ECO:0000313" key="2">
    <source>
        <dbReference type="EMBL" id="MFD2549993.1"/>
    </source>
</evidence>
<evidence type="ECO:0000256" key="1">
    <source>
        <dbReference type="ARBA" id="ARBA00043985"/>
    </source>
</evidence>
<comment type="similarity">
    <text evidence="1">Belongs to the PspA/Vipp/IM30 family.</text>
</comment>
<proteinExistence type="inferred from homology"/>
<dbReference type="PANTHER" id="PTHR31088:SF6">
    <property type="entry name" value="PHAGE SHOCK PROTEIN A"/>
    <property type="match status" value="1"/>
</dbReference>
<dbReference type="PANTHER" id="PTHR31088">
    <property type="entry name" value="MEMBRANE-ASSOCIATED PROTEIN VIPP1, CHLOROPLASTIC"/>
    <property type="match status" value="1"/>
</dbReference>
<keyword evidence="3" id="KW-1185">Reference proteome</keyword>